<proteinExistence type="predicted"/>
<feature type="domain" description="Ap4A phosphorylase 1/2 N-terminal" evidence="3">
    <location>
        <begin position="166"/>
        <end position="190"/>
    </location>
</feature>
<evidence type="ECO:0000256" key="1">
    <source>
        <dbReference type="SAM" id="MobiDB-lite"/>
    </source>
</evidence>
<feature type="domain" description="Ap4A phosphorylase 1/2 N-terminal" evidence="3">
    <location>
        <begin position="10"/>
        <end position="143"/>
    </location>
</feature>
<dbReference type="InterPro" id="IPR036265">
    <property type="entry name" value="HIT-like_sf"/>
</dbReference>
<protein>
    <submittedName>
        <fullName evidence="4">Uncharacterized protein</fullName>
    </submittedName>
</protein>
<dbReference type="PANTHER" id="PTHR38420">
    <property type="entry name" value="AP-4-A PHOSPHORYLASE II"/>
    <property type="match status" value="1"/>
</dbReference>
<gene>
    <name evidence="4" type="ORF">CAC42_3712</name>
</gene>
<dbReference type="InterPro" id="IPR043171">
    <property type="entry name" value="Ap4A_phos1/2-like"/>
</dbReference>
<dbReference type="EMBL" id="NKHZ01000086">
    <property type="protein sequence ID" value="PNS14426.1"/>
    <property type="molecule type" value="Genomic_DNA"/>
</dbReference>
<dbReference type="InterPro" id="IPR019200">
    <property type="entry name" value="ATP_adenylylTrfase_C"/>
</dbReference>
<dbReference type="PANTHER" id="PTHR38420:SF3">
    <property type="entry name" value="5',5'''-P-1,P-4-TETRAPHOSPHATE PHOSPHORYLASE 2"/>
    <property type="match status" value="1"/>
</dbReference>
<dbReference type="GO" id="GO:0005524">
    <property type="term" value="F:ATP binding"/>
    <property type="evidence" value="ECO:0007669"/>
    <property type="project" value="InterPro"/>
</dbReference>
<dbReference type="Pfam" id="PF09830">
    <property type="entry name" value="ATP_transf"/>
    <property type="match status" value="1"/>
</dbReference>
<dbReference type="InterPro" id="IPR045759">
    <property type="entry name" value="Ap4A_phos1/2_N"/>
</dbReference>
<evidence type="ECO:0000259" key="2">
    <source>
        <dbReference type="Pfam" id="PF09830"/>
    </source>
</evidence>
<dbReference type="STRING" id="2082308.A0A2K1QGY0"/>
<dbReference type="AlphaFoldDB" id="A0A2K1QGY0"/>
<dbReference type="FunCoup" id="A0A2K1QGY0">
    <property type="interactions" value="190"/>
</dbReference>
<keyword evidence="5" id="KW-1185">Reference proteome</keyword>
<dbReference type="InParanoid" id="A0A2K1QGY0"/>
<reference evidence="4 5" key="1">
    <citation type="submission" date="2017-06" db="EMBL/GenBank/DDBJ databases">
        <title>Draft genome sequence of a variant of Elsinoe murrayae.</title>
        <authorList>
            <person name="Cheng Q."/>
        </authorList>
    </citation>
    <scope>NUCLEOTIDE SEQUENCE [LARGE SCALE GENOMIC DNA]</scope>
    <source>
        <strain evidence="4 5">CQ-2017a</strain>
    </source>
</reference>
<organism evidence="4 5">
    <name type="scientific">Sphaceloma murrayae</name>
    <dbReference type="NCBI Taxonomy" id="2082308"/>
    <lineage>
        <taxon>Eukaryota</taxon>
        <taxon>Fungi</taxon>
        <taxon>Dikarya</taxon>
        <taxon>Ascomycota</taxon>
        <taxon>Pezizomycotina</taxon>
        <taxon>Dothideomycetes</taxon>
        <taxon>Dothideomycetidae</taxon>
        <taxon>Myriangiales</taxon>
        <taxon>Elsinoaceae</taxon>
        <taxon>Sphaceloma</taxon>
    </lineage>
</organism>
<dbReference type="InterPro" id="IPR009163">
    <property type="entry name" value="Ap4A_phos1/2"/>
</dbReference>
<dbReference type="OrthoDB" id="10267950at2759"/>
<dbReference type="Pfam" id="PF19327">
    <property type="entry name" value="Ap4A_phos_N"/>
    <property type="match status" value="2"/>
</dbReference>
<dbReference type="Gene3D" id="3.30.428.70">
    <property type="match status" value="1"/>
</dbReference>
<dbReference type="GO" id="GO:0003877">
    <property type="term" value="F:ATP:ADP adenylyltransferase activity"/>
    <property type="evidence" value="ECO:0007669"/>
    <property type="project" value="InterPro"/>
</dbReference>
<feature type="region of interest" description="Disordered" evidence="1">
    <location>
        <begin position="60"/>
        <end position="81"/>
    </location>
</feature>
<sequence length="346" mass="37873">MDMLHLTTPLPSLVRNKYLSAQRTGSLLFSPTELSLVTPLAEDTKYPSFQLRYCPSLSSKPKPVEHTATTPRKKPFNPFENPSDGLLITPLPARRPTHNLVLNKFPIIPEHFILATHSFAPQTDLLGPADVAMTYALLRAWDSADVVPDDDAAGGDPPQARGGLYGFFNSGPESGASQPHRHVQFVPFEGMERDVPDGTGWEPLMLRDWDGRGGQVPGLPFRAERTGDLEGKTAEEIYEMYVGLVERHVGIEEVGVGERKVRRPLGSYNLGLTRGCMAIARRTGEAYVFSDGEGVEHRIAVNGTILAGTLMVKGEKEWDWLRADHAGLTKVLAALGDTSKATATHL</sequence>
<name>A0A2K1QGY0_9PEZI</name>
<feature type="domain" description="ATP adenylyltransferase C-terminal" evidence="2">
    <location>
        <begin position="230"/>
        <end position="336"/>
    </location>
</feature>
<dbReference type="SUPFAM" id="SSF54197">
    <property type="entry name" value="HIT-like"/>
    <property type="match status" value="1"/>
</dbReference>
<dbReference type="GO" id="GO:0009117">
    <property type="term" value="P:nucleotide metabolic process"/>
    <property type="evidence" value="ECO:0007669"/>
    <property type="project" value="InterPro"/>
</dbReference>
<accession>A0A2K1QGY0</accession>
<evidence type="ECO:0000259" key="3">
    <source>
        <dbReference type="Pfam" id="PF19327"/>
    </source>
</evidence>
<comment type="caution">
    <text evidence="4">The sequence shown here is derived from an EMBL/GenBank/DDBJ whole genome shotgun (WGS) entry which is preliminary data.</text>
</comment>
<evidence type="ECO:0000313" key="5">
    <source>
        <dbReference type="Proteomes" id="UP000243797"/>
    </source>
</evidence>
<evidence type="ECO:0000313" key="4">
    <source>
        <dbReference type="EMBL" id="PNS14426.1"/>
    </source>
</evidence>
<dbReference type="Proteomes" id="UP000243797">
    <property type="component" value="Unassembled WGS sequence"/>
</dbReference>